<evidence type="ECO:0000259" key="2">
    <source>
        <dbReference type="Pfam" id="PF16413"/>
    </source>
</evidence>
<proteinExistence type="inferred from homology"/>
<gene>
    <name evidence="3" type="primary">mlh1</name>
    <name evidence="3" type="ORF">MBRA1_002162</name>
</gene>
<comment type="similarity">
    <text evidence="1">Belongs to the DNA mismatch repair MutL/HexB family.</text>
</comment>
<dbReference type="PANTHER" id="PTHR10073:SF12">
    <property type="entry name" value="DNA MISMATCH REPAIR PROTEIN MLH1"/>
    <property type="match status" value="1"/>
</dbReference>
<evidence type="ECO:0000313" key="4">
    <source>
        <dbReference type="Proteomes" id="UP001216638"/>
    </source>
</evidence>
<protein>
    <submittedName>
        <fullName evidence="3">DNA mismatch repair protein Mlh1</fullName>
    </submittedName>
</protein>
<accession>A0AAF0DWU9</accession>
<dbReference type="InterPro" id="IPR038973">
    <property type="entry name" value="MutL/Mlh/Pms-like"/>
</dbReference>
<dbReference type="InterPro" id="IPR032189">
    <property type="entry name" value="Mlh1_C"/>
</dbReference>
<keyword evidence="4" id="KW-1185">Reference proteome</keyword>
<reference evidence="3" key="1">
    <citation type="submission" date="2023-03" db="EMBL/GenBank/DDBJ databases">
        <title>Mating type loci evolution in Malassezia.</title>
        <authorList>
            <person name="Coelho M.A."/>
        </authorList>
    </citation>
    <scope>NUCLEOTIDE SEQUENCE</scope>
    <source>
        <strain evidence="3">CBS 14135</strain>
    </source>
</reference>
<dbReference type="GO" id="GO:0140664">
    <property type="term" value="F:ATP-dependent DNA damage sensor activity"/>
    <property type="evidence" value="ECO:0007669"/>
    <property type="project" value="InterPro"/>
</dbReference>
<feature type="domain" description="DNA mismatch repair protein Mlh1 C-terminal" evidence="2">
    <location>
        <begin position="219"/>
        <end position="465"/>
    </location>
</feature>
<dbReference type="GO" id="GO:0030983">
    <property type="term" value="F:mismatched DNA binding"/>
    <property type="evidence" value="ECO:0007669"/>
    <property type="project" value="InterPro"/>
</dbReference>
<evidence type="ECO:0000313" key="3">
    <source>
        <dbReference type="EMBL" id="WFC95514.1"/>
    </source>
</evidence>
<dbReference type="EMBL" id="CP119952">
    <property type="protein sequence ID" value="WFC95514.1"/>
    <property type="molecule type" value="Genomic_DNA"/>
</dbReference>
<dbReference type="GO" id="GO:0016887">
    <property type="term" value="F:ATP hydrolysis activity"/>
    <property type="evidence" value="ECO:0007669"/>
    <property type="project" value="InterPro"/>
</dbReference>
<dbReference type="Pfam" id="PF13589">
    <property type="entry name" value="HATPase_c_3"/>
    <property type="match status" value="1"/>
</dbReference>
<name>A0AAF0DWU9_9BASI</name>
<dbReference type="PROSITE" id="PS00058">
    <property type="entry name" value="DNA_MISMATCH_REPAIR_1"/>
    <property type="match status" value="1"/>
</dbReference>
<dbReference type="InterPro" id="IPR014762">
    <property type="entry name" value="DNA_mismatch_repair_CS"/>
</dbReference>
<dbReference type="InterPro" id="IPR002099">
    <property type="entry name" value="MutL/Mlh/PMS"/>
</dbReference>
<dbReference type="GO" id="GO:0005524">
    <property type="term" value="F:ATP binding"/>
    <property type="evidence" value="ECO:0007669"/>
    <property type="project" value="InterPro"/>
</dbReference>
<organism evidence="3 4">
    <name type="scientific">Malassezia brasiliensis</name>
    <dbReference type="NCBI Taxonomy" id="1821822"/>
    <lineage>
        <taxon>Eukaryota</taxon>
        <taxon>Fungi</taxon>
        <taxon>Dikarya</taxon>
        <taxon>Basidiomycota</taxon>
        <taxon>Ustilaginomycotina</taxon>
        <taxon>Malasseziomycetes</taxon>
        <taxon>Malasseziales</taxon>
        <taxon>Malasseziaceae</taxon>
        <taxon>Malassezia</taxon>
    </lineage>
</organism>
<dbReference type="InterPro" id="IPR036890">
    <property type="entry name" value="HATPase_C_sf"/>
</dbReference>
<dbReference type="AlphaFoldDB" id="A0AAF0DWU9"/>
<dbReference type="GO" id="GO:0006298">
    <property type="term" value="P:mismatch repair"/>
    <property type="evidence" value="ECO:0007669"/>
    <property type="project" value="InterPro"/>
</dbReference>
<sequence length="465" mass="51474">MAASSETRHDAHRPIARLDADVVNRIAAGEIIHRPSNALKELLENSLDAEATQIKITLQDGGLKLLQIQDNGKGIPVQDMPLLCERFATSKLRTFSDLESMTTFGFRGEALASISFVSASVTAVSKTRDEDVAYHNGNWASKKTTFLCFINNRLEVHFLDEDEIVERITAYAQDIVSQHSSCRVFSSGSPMGVATSENTVQASAQRGLQERIAESPCDLTSVQELRTAVYLKRSVPLSEVIQNHKFVGIVDAQQGQSLIQHGTQLYLVDHAAVIEAFAYQLALRQFASFTPIRLDPAPSLRDLIGVGFDAENDPAKAGLDRDAVIQKIYDTLMARAEMLEEYFAIRLNAKEGTVETLPALLPRHGTICLVLERLPSLFFRLGPQVDWNHEKACLDGLCRELAYAHVPFSVGHASSEQDDAWIIQHTWFASFLGSRGKMVVSKELAAQGFVQVASLPDLYRVFERC</sequence>
<dbReference type="Gene3D" id="3.30.565.10">
    <property type="entry name" value="Histidine kinase-like ATPase, C-terminal domain"/>
    <property type="match status" value="1"/>
</dbReference>
<dbReference type="PANTHER" id="PTHR10073">
    <property type="entry name" value="DNA MISMATCH REPAIR PROTEIN MLH, PMS, MUTL"/>
    <property type="match status" value="1"/>
</dbReference>
<dbReference type="Proteomes" id="UP001216638">
    <property type="component" value="Chromosome 2"/>
</dbReference>
<evidence type="ECO:0000256" key="1">
    <source>
        <dbReference type="ARBA" id="ARBA00006082"/>
    </source>
</evidence>
<dbReference type="GO" id="GO:0032389">
    <property type="term" value="C:MutLalpha complex"/>
    <property type="evidence" value="ECO:0007669"/>
    <property type="project" value="TreeGrafter"/>
</dbReference>
<dbReference type="Pfam" id="PF16413">
    <property type="entry name" value="Mlh1_C"/>
    <property type="match status" value="1"/>
</dbReference>
<dbReference type="NCBIfam" id="TIGR00585">
    <property type="entry name" value="mutl"/>
    <property type="match status" value="1"/>
</dbReference>
<dbReference type="SUPFAM" id="SSF55874">
    <property type="entry name" value="ATPase domain of HSP90 chaperone/DNA topoisomerase II/histidine kinase"/>
    <property type="match status" value="1"/>
</dbReference>